<evidence type="ECO:0000256" key="1">
    <source>
        <dbReference type="SAM" id="MobiDB-lite"/>
    </source>
</evidence>
<protein>
    <submittedName>
        <fullName evidence="2">Uncharacterized protein</fullName>
    </submittedName>
</protein>
<dbReference type="EMBL" id="MU155283">
    <property type="protein sequence ID" value="KAF9476766.1"/>
    <property type="molecule type" value="Genomic_DNA"/>
</dbReference>
<feature type="region of interest" description="Disordered" evidence="1">
    <location>
        <begin position="309"/>
        <end position="339"/>
    </location>
</feature>
<evidence type="ECO:0000313" key="2">
    <source>
        <dbReference type="EMBL" id="KAF9476766.1"/>
    </source>
</evidence>
<feature type="compositionally biased region" description="Basic and acidic residues" evidence="1">
    <location>
        <begin position="329"/>
        <end position="339"/>
    </location>
</feature>
<sequence>MLCPILKIYRGIKSLIGISRIFAELYTRCTIEGFTGDAVFNDLSNAFSVGEKVAVRRRSDRRRWVSGVVIRRYPVLLVHSAESRSNGFSVMFQEYYHGSANIKAMPIMHRPYDDMDWAASSHLAFYSFLDIVWALVYTADKSRGRLRPVWVPASYIRKSQSIGIHGVETEYHDVQILAGENMGMIEQSPEVISYCDNIPHLFRLRIRGKRREQWNWNLRSVQKRRVVGRTSPEGHTLLRIYTGGDLIVAISNIDRNLLRETEMRMVAAMLSFNATYHLNRSATTFLSSLLHPKIVFPILEDEQKKLSFVSTPPSRMDPPRRAASGMGHCENHETTTRMR</sequence>
<keyword evidence="3" id="KW-1185">Reference proteome</keyword>
<dbReference type="AlphaFoldDB" id="A0A9P6CR92"/>
<accession>A0A9P6CR92</accession>
<gene>
    <name evidence="2" type="ORF">BDN70DRAFT_897095</name>
</gene>
<name>A0A9P6CR92_9AGAR</name>
<comment type="caution">
    <text evidence="2">The sequence shown here is derived from an EMBL/GenBank/DDBJ whole genome shotgun (WGS) entry which is preliminary data.</text>
</comment>
<dbReference type="Proteomes" id="UP000807469">
    <property type="component" value="Unassembled WGS sequence"/>
</dbReference>
<organism evidence="2 3">
    <name type="scientific">Pholiota conissans</name>
    <dbReference type="NCBI Taxonomy" id="109636"/>
    <lineage>
        <taxon>Eukaryota</taxon>
        <taxon>Fungi</taxon>
        <taxon>Dikarya</taxon>
        <taxon>Basidiomycota</taxon>
        <taxon>Agaricomycotina</taxon>
        <taxon>Agaricomycetes</taxon>
        <taxon>Agaricomycetidae</taxon>
        <taxon>Agaricales</taxon>
        <taxon>Agaricineae</taxon>
        <taxon>Strophariaceae</taxon>
        <taxon>Pholiota</taxon>
    </lineage>
</organism>
<evidence type="ECO:0000313" key="3">
    <source>
        <dbReference type="Proteomes" id="UP000807469"/>
    </source>
</evidence>
<proteinExistence type="predicted"/>
<reference evidence="2" key="1">
    <citation type="submission" date="2020-11" db="EMBL/GenBank/DDBJ databases">
        <authorList>
            <consortium name="DOE Joint Genome Institute"/>
            <person name="Ahrendt S."/>
            <person name="Riley R."/>
            <person name="Andreopoulos W."/>
            <person name="Labutti K."/>
            <person name="Pangilinan J."/>
            <person name="Ruiz-Duenas F.J."/>
            <person name="Barrasa J.M."/>
            <person name="Sanchez-Garcia M."/>
            <person name="Camarero S."/>
            <person name="Miyauchi S."/>
            <person name="Serrano A."/>
            <person name="Linde D."/>
            <person name="Babiker R."/>
            <person name="Drula E."/>
            <person name="Ayuso-Fernandez I."/>
            <person name="Pacheco R."/>
            <person name="Padilla G."/>
            <person name="Ferreira P."/>
            <person name="Barriuso J."/>
            <person name="Kellner H."/>
            <person name="Castanera R."/>
            <person name="Alfaro M."/>
            <person name="Ramirez L."/>
            <person name="Pisabarro A.G."/>
            <person name="Kuo A."/>
            <person name="Tritt A."/>
            <person name="Lipzen A."/>
            <person name="He G."/>
            <person name="Yan M."/>
            <person name="Ng V."/>
            <person name="Cullen D."/>
            <person name="Martin F."/>
            <person name="Rosso M.-N."/>
            <person name="Henrissat B."/>
            <person name="Hibbett D."/>
            <person name="Martinez A.T."/>
            <person name="Grigoriev I.V."/>
        </authorList>
    </citation>
    <scope>NUCLEOTIDE SEQUENCE</scope>
    <source>
        <strain evidence="2">CIRM-BRFM 674</strain>
    </source>
</reference>